<dbReference type="SUPFAM" id="SSF55073">
    <property type="entry name" value="Nucleotide cyclase"/>
    <property type="match status" value="1"/>
</dbReference>
<feature type="domain" description="EAL" evidence="3">
    <location>
        <begin position="746"/>
        <end position="1001"/>
    </location>
</feature>
<organism evidence="5 6">
    <name type="scientific">Roseateles agri</name>
    <dbReference type="NCBI Taxonomy" id="3098619"/>
    <lineage>
        <taxon>Bacteria</taxon>
        <taxon>Pseudomonadati</taxon>
        <taxon>Pseudomonadota</taxon>
        <taxon>Betaproteobacteria</taxon>
        <taxon>Burkholderiales</taxon>
        <taxon>Sphaerotilaceae</taxon>
        <taxon>Roseateles</taxon>
    </lineage>
</organism>
<evidence type="ECO:0000259" key="1">
    <source>
        <dbReference type="PROSITE" id="PS50112"/>
    </source>
</evidence>
<feature type="domain" description="PAC" evidence="2">
    <location>
        <begin position="518"/>
        <end position="570"/>
    </location>
</feature>
<dbReference type="NCBIfam" id="TIGR00229">
    <property type="entry name" value="sensory_box"/>
    <property type="match status" value="1"/>
</dbReference>
<dbReference type="SMART" id="SM00052">
    <property type="entry name" value="EAL"/>
    <property type="match status" value="1"/>
</dbReference>
<dbReference type="SUPFAM" id="SSF141868">
    <property type="entry name" value="EAL domain-like"/>
    <property type="match status" value="1"/>
</dbReference>
<dbReference type="PANTHER" id="PTHR44757">
    <property type="entry name" value="DIGUANYLATE CYCLASE DGCP"/>
    <property type="match status" value="1"/>
</dbReference>
<gene>
    <name evidence="5" type="ORF">SNE35_22775</name>
</gene>
<dbReference type="PROSITE" id="PS50883">
    <property type="entry name" value="EAL"/>
    <property type="match status" value="1"/>
</dbReference>
<dbReference type="CDD" id="cd01949">
    <property type="entry name" value="GGDEF"/>
    <property type="match status" value="1"/>
</dbReference>
<dbReference type="NCBIfam" id="TIGR00254">
    <property type="entry name" value="GGDEF"/>
    <property type="match status" value="1"/>
</dbReference>
<dbReference type="InterPro" id="IPR035965">
    <property type="entry name" value="PAS-like_dom_sf"/>
</dbReference>
<dbReference type="SUPFAM" id="SSF55785">
    <property type="entry name" value="PYP-like sensor domain (PAS domain)"/>
    <property type="match status" value="3"/>
</dbReference>
<dbReference type="InterPro" id="IPR000700">
    <property type="entry name" value="PAS-assoc_C"/>
</dbReference>
<proteinExistence type="predicted"/>
<feature type="domain" description="PAC" evidence="2">
    <location>
        <begin position="260"/>
        <end position="313"/>
    </location>
</feature>
<evidence type="ECO:0000259" key="3">
    <source>
        <dbReference type="PROSITE" id="PS50883"/>
    </source>
</evidence>
<dbReference type="PANTHER" id="PTHR44757:SF4">
    <property type="entry name" value="DIGUANYLATE CYCLASE DGCE-RELATED"/>
    <property type="match status" value="1"/>
</dbReference>
<sequence>MSAAPLRSNETQSLEALRGLDVLDSGPEAEFQALVAVASAVCGVPVSLISLIDAERQWFKANVGLPGVTETPRESAFCAHAVLGDDLFEVPDATVDERFADNPLVTGQPDIRFYAGMPVLVDQGFRVGTICVIDRQPRCLDAMQREVLKQLAVAAGHALESRAVARRTRDIARELANREQVLRETARTLGEAQRLGHIGSWEWDVVHDVTVWSEELYRIAGFDPTQPLPSLDERFALFAPDGQRRLRRAIDECRRTGGSYVIEAEFSRGDSAQRCWMETRGTAVLNEAGQVVAVRGTAQDITSRKKDEQALRRSQQFLERTGVLAGVGGWEVNLVSGEVFWSSAVCQIHGVEPGHQPTLEEAIAYYEPRSRIVVEAAVQEAIRSGKGFDLELELVRSDGALRAVRTIGSVDRVDGTAVSLFGAFQDVTERQRLARELAEQHELLRVTLQSIGDAVITTDATGLVTWLNPVAESLTGWLNSEASGRPVRQVFNIIHEETREPAPDPVAACLVEEQVVGLAHRSVLISLEGSERGIEDSAAPIWSAGGELVGVVLVFRDVSEQRRLSREMTYRATHDALTGLVNRTEFETRLQRTLDSAHEEHSEHVLLYIDLDQFKLVNDACGHAVGDKLLQQVSRLLEDAIRSRDTLARLGGDEFAIILGHCTAAQAQRVAQSICDRMDVFRFLHDDRRFRIGTSIGLVPLDSRWSNTEEIKQAADASCYAAKEAGRNRYHAWFDTDAAMRARHGEMEWTSRIERALDNNEFVLYAQKIQCLQEDCAGLRAEVLLRLKDVDGRLVPPGAFLPAAERFHLATRIDKWVLQRAVSWLKALPASSVLAGLSVNLSGQSVGDRAFHNWAFALLDEAGPTIRSQLCLEITETAAVTKMSDAALFVEHLRASGVRVALDDFGAGASSFGYLKNLPVDYLKIDGQFVRDLITDPLNEAAVRCFVDVAKVMGLQTVAEFVDHPAVMARLSELGVDYAQGFLVHRPASIDDLLVAMVEQQH</sequence>
<dbReference type="CDD" id="cd00130">
    <property type="entry name" value="PAS"/>
    <property type="match status" value="2"/>
</dbReference>
<dbReference type="InterPro" id="IPR029787">
    <property type="entry name" value="Nucleotide_cyclase"/>
</dbReference>
<dbReference type="Pfam" id="PF01590">
    <property type="entry name" value="GAF"/>
    <property type="match status" value="1"/>
</dbReference>
<keyword evidence="6" id="KW-1185">Reference proteome</keyword>
<dbReference type="SMART" id="SM00267">
    <property type="entry name" value="GGDEF"/>
    <property type="match status" value="1"/>
</dbReference>
<accession>A0ABU5DNU3</accession>
<dbReference type="InterPro" id="IPR001633">
    <property type="entry name" value="EAL_dom"/>
</dbReference>
<dbReference type="SUPFAM" id="SSF55781">
    <property type="entry name" value="GAF domain-like"/>
    <property type="match status" value="1"/>
</dbReference>
<dbReference type="InterPro" id="IPR035919">
    <property type="entry name" value="EAL_sf"/>
</dbReference>
<dbReference type="CDD" id="cd01948">
    <property type="entry name" value="EAL"/>
    <property type="match status" value="1"/>
</dbReference>
<dbReference type="Gene3D" id="2.10.70.100">
    <property type="match status" value="2"/>
</dbReference>
<dbReference type="RefSeq" id="WP_320425317.1">
    <property type="nucleotide sequence ID" value="NZ_JAXCLA010000008.1"/>
</dbReference>
<dbReference type="InterPro" id="IPR052155">
    <property type="entry name" value="Biofilm_reg_signaling"/>
</dbReference>
<evidence type="ECO:0000259" key="2">
    <source>
        <dbReference type="PROSITE" id="PS50113"/>
    </source>
</evidence>
<comment type="caution">
    <text evidence="5">The sequence shown here is derived from an EMBL/GenBank/DDBJ whole genome shotgun (WGS) entry which is preliminary data.</text>
</comment>
<dbReference type="Pfam" id="PF00563">
    <property type="entry name" value="EAL"/>
    <property type="match status" value="1"/>
</dbReference>
<dbReference type="InterPro" id="IPR029016">
    <property type="entry name" value="GAF-like_dom_sf"/>
</dbReference>
<evidence type="ECO:0000259" key="4">
    <source>
        <dbReference type="PROSITE" id="PS50887"/>
    </source>
</evidence>
<dbReference type="Gene3D" id="3.30.70.270">
    <property type="match status" value="1"/>
</dbReference>
<dbReference type="EMBL" id="JAXCLA010000008">
    <property type="protein sequence ID" value="MDY0747345.1"/>
    <property type="molecule type" value="Genomic_DNA"/>
</dbReference>
<dbReference type="PROSITE" id="PS50113">
    <property type="entry name" value="PAC"/>
    <property type="match status" value="3"/>
</dbReference>
<dbReference type="Pfam" id="PF08447">
    <property type="entry name" value="PAS_3"/>
    <property type="match status" value="2"/>
</dbReference>
<dbReference type="InterPro" id="IPR013767">
    <property type="entry name" value="PAS_fold"/>
</dbReference>
<dbReference type="PROSITE" id="PS50887">
    <property type="entry name" value="GGDEF"/>
    <property type="match status" value="1"/>
</dbReference>
<dbReference type="SMART" id="SM00091">
    <property type="entry name" value="PAS"/>
    <property type="match status" value="2"/>
</dbReference>
<protein>
    <submittedName>
        <fullName evidence="5">EAL domain-containing protein</fullName>
    </submittedName>
</protein>
<dbReference type="InterPro" id="IPR000160">
    <property type="entry name" value="GGDEF_dom"/>
</dbReference>
<feature type="domain" description="PAC" evidence="2">
    <location>
        <begin position="388"/>
        <end position="439"/>
    </location>
</feature>
<name>A0ABU5DNU3_9BURK</name>
<dbReference type="Gene3D" id="3.20.20.450">
    <property type="entry name" value="EAL domain"/>
    <property type="match status" value="1"/>
</dbReference>
<dbReference type="SMART" id="SM00065">
    <property type="entry name" value="GAF"/>
    <property type="match status" value="1"/>
</dbReference>
<dbReference type="InterPro" id="IPR003018">
    <property type="entry name" value="GAF"/>
</dbReference>
<evidence type="ECO:0000313" key="6">
    <source>
        <dbReference type="Proteomes" id="UP001285263"/>
    </source>
</evidence>
<dbReference type="Gene3D" id="3.30.450.40">
    <property type="match status" value="1"/>
</dbReference>
<dbReference type="Proteomes" id="UP001285263">
    <property type="component" value="Unassembled WGS sequence"/>
</dbReference>
<reference evidence="5 6" key="1">
    <citation type="submission" date="2023-11" db="EMBL/GenBank/DDBJ databases">
        <title>Paucibacter sp. nov., isolated from fresh soil in Korea.</title>
        <authorList>
            <person name="Le N.T.T."/>
        </authorList>
    </citation>
    <scope>NUCLEOTIDE SEQUENCE [LARGE SCALE GENOMIC DNA]</scope>
    <source>
        <strain evidence="5 6">R3-3</strain>
    </source>
</reference>
<dbReference type="PROSITE" id="PS50112">
    <property type="entry name" value="PAS"/>
    <property type="match status" value="1"/>
</dbReference>
<feature type="domain" description="GGDEF" evidence="4">
    <location>
        <begin position="602"/>
        <end position="735"/>
    </location>
</feature>
<feature type="domain" description="PAS" evidence="1">
    <location>
        <begin position="440"/>
        <end position="500"/>
    </location>
</feature>
<dbReference type="InterPro" id="IPR043128">
    <property type="entry name" value="Rev_trsase/Diguanyl_cyclase"/>
</dbReference>
<dbReference type="Pfam" id="PF00989">
    <property type="entry name" value="PAS"/>
    <property type="match status" value="1"/>
</dbReference>
<dbReference type="InterPro" id="IPR013655">
    <property type="entry name" value="PAS_fold_3"/>
</dbReference>
<evidence type="ECO:0000313" key="5">
    <source>
        <dbReference type="EMBL" id="MDY0747345.1"/>
    </source>
</evidence>
<dbReference type="InterPro" id="IPR001610">
    <property type="entry name" value="PAC"/>
</dbReference>
<dbReference type="SMART" id="SM00086">
    <property type="entry name" value="PAC"/>
    <property type="match status" value="3"/>
</dbReference>
<dbReference type="InterPro" id="IPR000014">
    <property type="entry name" value="PAS"/>
</dbReference>
<dbReference type="Pfam" id="PF00990">
    <property type="entry name" value="GGDEF"/>
    <property type="match status" value="1"/>
</dbReference>
<dbReference type="Gene3D" id="3.30.450.20">
    <property type="entry name" value="PAS domain"/>
    <property type="match status" value="3"/>
</dbReference>